<dbReference type="Proteomes" id="UP000528734">
    <property type="component" value="Unassembled WGS sequence"/>
</dbReference>
<dbReference type="AlphaFoldDB" id="A0A7Y4M4R6"/>
<evidence type="ECO:0000256" key="2">
    <source>
        <dbReference type="SAM" id="SignalP"/>
    </source>
</evidence>
<reference evidence="3 4" key="1">
    <citation type="submission" date="2020-03" db="EMBL/GenBank/DDBJ databases">
        <title>Bradyrhizobium diversity isolated from nodules of Muelleranthus trifoliolatus.</title>
        <authorList>
            <person name="Klepa M."/>
            <person name="Helene L."/>
            <person name="Hungria M."/>
        </authorList>
    </citation>
    <scope>NUCLEOTIDE SEQUENCE [LARGE SCALE GENOMIC DNA]</scope>
    <source>
        <strain evidence="3 4">WSM 1744</strain>
    </source>
</reference>
<accession>A0A7Y4M4R6</accession>
<evidence type="ECO:0000313" key="4">
    <source>
        <dbReference type="Proteomes" id="UP000528734"/>
    </source>
</evidence>
<protein>
    <submittedName>
        <fullName evidence="3">Uncharacterized protein</fullName>
    </submittedName>
</protein>
<organism evidence="3 4">
    <name type="scientific">Bradyrhizobium archetypum</name>
    <dbReference type="NCBI Taxonomy" id="2721160"/>
    <lineage>
        <taxon>Bacteria</taxon>
        <taxon>Pseudomonadati</taxon>
        <taxon>Pseudomonadota</taxon>
        <taxon>Alphaproteobacteria</taxon>
        <taxon>Hyphomicrobiales</taxon>
        <taxon>Nitrobacteraceae</taxon>
        <taxon>Bradyrhizobium</taxon>
    </lineage>
</organism>
<sequence length="131" mass="13645">MSTRIATAAFALILASPAFADCNQELKALEQNVVSAGTGASPSESGMPGTKHQEEVLAGKQKSAEPETTGSTAAAVQPTSPHQEQVIGKRRTQSAEHANQLVAEARKMSEAGDEQGCMKKAAELKDVLGIK</sequence>
<evidence type="ECO:0000313" key="3">
    <source>
        <dbReference type="EMBL" id="NOJ49786.1"/>
    </source>
</evidence>
<feature type="region of interest" description="Disordered" evidence="1">
    <location>
        <begin position="36"/>
        <end position="96"/>
    </location>
</feature>
<feature type="chain" id="PRO_5031436980" evidence="2">
    <location>
        <begin position="21"/>
        <end position="131"/>
    </location>
</feature>
<gene>
    <name evidence="3" type="ORF">HCN50_26665</name>
</gene>
<keyword evidence="4" id="KW-1185">Reference proteome</keyword>
<feature type="compositionally biased region" description="Basic and acidic residues" evidence="1">
    <location>
        <begin position="51"/>
        <end position="65"/>
    </location>
</feature>
<comment type="caution">
    <text evidence="3">The sequence shown here is derived from an EMBL/GenBank/DDBJ whole genome shotgun (WGS) entry which is preliminary data.</text>
</comment>
<name>A0A7Y4M4R6_9BRAD</name>
<keyword evidence="2" id="KW-0732">Signal</keyword>
<evidence type="ECO:0000256" key="1">
    <source>
        <dbReference type="SAM" id="MobiDB-lite"/>
    </source>
</evidence>
<feature type="signal peptide" evidence="2">
    <location>
        <begin position="1"/>
        <end position="20"/>
    </location>
</feature>
<proteinExistence type="predicted"/>
<feature type="compositionally biased region" description="Polar residues" evidence="1">
    <location>
        <begin position="66"/>
        <end position="83"/>
    </location>
</feature>
<dbReference type="RefSeq" id="WP_171712843.1">
    <property type="nucleotide sequence ID" value="NZ_JAAVLW010000008.1"/>
</dbReference>
<dbReference type="EMBL" id="JAAVLW010000008">
    <property type="protein sequence ID" value="NOJ49786.1"/>
    <property type="molecule type" value="Genomic_DNA"/>
</dbReference>